<feature type="region of interest" description="Disordered" evidence="1">
    <location>
        <begin position="311"/>
        <end position="381"/>
    </location>
</feature>
<feature type="domain" description="Lipocalin/cytosolic fatty-acid binding" evidence="3">
    <location>
        <begin position="35"/>
        <end position="153"/>
    </location>
</feature>
<feature type="signal peptide" evidence="2">
    <location>
        <begin position="1"/>
        <end position="17"/>
    </location>
</feature>
<evidence type="ECO:0000256" key="2">
    <source>
        <dbReference type="SAM" id="SignalP"/>
    </source>
</evidence>
<dbReference type="Proteomes" id="UP000729913">
    <property type="component" value="Unassembled WGS sequence"/>
</dbReference>
<dbReference type="OrthoDB" id="565904at2759"/>
<name>A0A8J5QNV7_9HYME</name>
<dbReference type="AlphaFoldDB" id="A0A8J5QNV7"/>
<dbReference type="PROSITE" id="PS00213">
    <property type="entry name" value="LIPOCALIN"/>
    <property type="match status" value="1"/>
</dbReference>
<keyword evidence="5" id="KW-1185">Reference proteome</keyword>
<proteinExistence type="predicted"/>
<evidence type="ECO:0000313" key="5">
    <source>
        <dbReference type="Proteomes" id="UP000729913"/>
    </source>
</evidence>
<evidence type="ECO:0000256" key="1">
    <source>
        <dbReference type="SAM" id="MobiDB-lite"/>
    </source>
</evidence>
<dbReference type="InterPro" id="IPR000566">
    <property type="entry name" value="Lipocln_cytosolic_FA-bd_dom"/>
</dbReference>
<evidence type="ECO:0000313" key="4">
    <source>
        <dbReference type="EMBL" id="KAG8037738.1"/>
    </source>
</evidence>
<evidence type="ECO:0000259" key="3">
    <source>
        <dbReference type="Pfam" id="PF08212"/>
    </source>
</evidence>
<dbReference type="GO" id="GO:0000302">
    <property type="term" value="P:response to reactive oxygen species"/>
    <property type="evidence" value="ECO:0007669"/>
    <property type="project" value="TreeGrafter"/>
</dbReference>
<dbReference type="GO" id="GO:0006629">
    <property type="term" value="P:lipid metabolic process"/>
    <property type="evidence" value="ECO:0007669"/>
    <property type="project" value="TreeGrafter"/>
</dbReference>
<dbReference type="InterPro" id="IPR022272">
    <property type="entry name" value="Lipocalin_CS"/>
</dbReference>
<protein>
    <recommendedName>
        <fullName evidence="3">Lipocalin/cytosolic fatty-acid binding domain-containing protein</fullName>
    </recommendedName>
</protein>
<feature type="compositionally biased region" description="Basic and acidic residues" evidence="1">
    <location>
        <begin position="370"/>
        <end position="381"/>
    </location>
</feature>
<comment type="caution">
    <text evidence="4">The sequence shown here is derived from an EMBL/GenBank/DDBJ whole genome shotgun (WGS) entry which is preliminary data.</text>
</comment>
<reference evidence="4" key="2">
    <citation type="submission" date="2021-04" db="EMBL/GenBank/DDBJ databases">
        <title>Genome-wide patterns of bracovirus chromosomal integration into multiple host tissues during parasitism.</title>
        <authorList>
            <person name="Chebbi M.A.C."/>
        </authorList>
    </citation>
    <scope>NUCLEOTIDE SEQUENCE</scope>
    <source>
        <tissue evidence="4">Whole body</tissue>
    </source>
</reference>
<dbReference type="FunFam" id="2.40.128.20:FF:000026">
    <property type="entry name" value="Apolipoprotein D-like Protein"/>
    <property type="match status" value="1"/>
</dbReference>
<dbReference type="EMBL" id="JAAOIC020000047">
    <property type="protein sequence ID" value="KAG8037738.1"/>
    <property type="molecule type" value="Genomic_DNA"/>
</dbReference>
<gene>
    <name evidence="4" type="ORF">G9C98_005949</name>
</gene>
<feature type="chain" id="PRO_5035209268" description="Lipocalin/cytosolic fatty-acid binding domain-containing protein" evidence="2">
    <location>
        <begin position="18"/>
        <end position="381"/>
    </location>
</feature>
<dbReference type="GO" id="GO:0005737">
    <property type="term" value="C:cytoplasm"/>
    <property type="evidence" value="ECO:0007669"/>
    <property type="project" value="TreeGrafter"/>
</dbReference>
<dbReference type="Pfam" id="PF08212">
    <property type="entry name" value="Lipocalin_2"/>
    <property type="match status" value="1"/>
</dbReference>
<feature type="compositionally biased region" description="Basic and acidic residues" evidence="1">
    <location>
        <begin position="311"/>
        <end position="338"/>
    </location>
</feature>
<accession>A0A8J5QNV7</accession>
<organism evidence="4 5">
    <name type="scientific">Cotesia typhae</name>
    <dbReference type="NCBI Taxonomy" id="2053667"/>
    <lineage>
        <taxon>Eukaryota</taxon>
        <taxon>Metazoa</taxon>
        <taxon>Ecdysozoa</taxon>
        <taxon>Arthropoda</taxon>
        <taxon>Hexapoda</taxon>
        <taxon>Insecta</taxon>
        <taxon>Pterygota</taxon>
        <taxon>Neoptera</taxon>
        <taxon>Endopterygota</taxon>
        <taxon>Hymenoptera</taxon>
        <taxon>Apocrita</taxon>
        <taxon>Ichneumonoidea</taxon>
        <taxon>Braconidae</taxon>
        <taxon>Microgastrinae</taxon>
        <taxon>Cotesia</taxon>
    </lineage>
</organism>
<sequence length="381" mass="43155">MLKKILLVAFALTAVRAQVPSLGWCPEYVPMANFDIAKFLGTWYEAERYFQLSEVVSRCVMANYSRGHDNKLRVSNEVTNRFTGIKRVLEGEIKPAASKAEEGKLHIKYTTVPLTPETNYVVLETDYKNFAVLWNCNGIGPFHTQNAWIMTRARIPPGDVLQQAYGVLDKYKISKTFFVKTDQEDCAYLDSLAATEKPIATPQSEIPVEEAPQQLRSAITPDETHVNQIKDTEKKVEEPVEKIVPTVNVKAVKTDVPEKIEEEKEDEEKKIIADKKEAIVIKDVKEVKDEPTDKESEDKITPVKVPEVIYKKSAEKNEEKEKEEKIIEKEENNMEKAEAIAAEIPKLEPVAETPDSKPEEQAPNSQQADAPKEELKNENKV</sequence>
<dbReference type="PANTHER" id="PTHR10612">
    <property type="entry name" value="APOLIPOPROTEIN D"/>
    <property type="match status" value="1"/>
</dbReference>
<reference evidence="4" key="1">
    <citation type="submission" date="2020-03" db="EMBL/GenBank/DDBJ databases">
        <authorList>
            <person name="Chebbi M.A."/>
            <person name="Drezen J.M."/>
        </authorList>
    </citation>
    <scope>NUCLEOTIDE SEQUENCE</scope>
    <source>
        <tissue evidence="4">Whole body</tissue>
    </source>
</reference>
<dbReference type="PANTHER" id="PTHR10612:SF34">
    <property type="entry name" value="APOLIPOPROTEIN D"/>
    <property type="match status" value="1"/>
</dbReference>
<keyword evidence="2" id="KW-0732">Signal</keyword>